<gene>
    <name evidence="2" type="ORF">BD410DRAFT_810783</name>
</gene>
<reference evidence="2 3" key="1">
    <citation type="submission" date="2018-06" db="EMBL/GenBank/DDBJ databases">
        <title>A transcriptomic atlas of mushroom development highlights an independent origin of complex multicellularity.</title>
        <authorList>
            <consortium name="DOE Joint Genome Institute"/>
            <person name="Krizsan K."/>
            <person name="Almasi E."/>
            <person name="Merenyi Z."/>
            <person name="Sahu N."/>
            <person name="Viragh M."/>
            <person name="Koszo T."/>
            <person name="Mondo S."/>
            <person name="Kiss B."/>
            <person name="Balint B."/>
            <person name="Kues U."/>
            <person name="Barry K."/>
            <person name="Hegedus J.C."/>
            <person name="Henrissat B."/>
            <person name="Johnson J."/>
            <person name="Lipzen A."/>
            <person name="Ohm R."/>
            <person name="Nagy I."/>
            <person name="Pangilinan J."/>
            <person name="Yan J."/>
            <person name="Xiong Y."/>
            <person name="Grigoriev I.V."/>
            <person name="Hibbett D.S."/>
            <person name="Nagy L.G."/>
        </authorList>
    </citation>
    <scope>NUCLEOTIDE SEQUENCE [LARGE SCALE GENOMIC DNA]</scope>
    <source>
        <strain evidence="2 3">SZMC22713</strain>
    </source>
</reference>
<proteinExistence type="predicted"/>
<dbReference type="Pfam" id="PF22893">
    <property type="entry name" value="ULD_2"/>
    <property type="match status" value="1"/>
</dbReference>
<dbReference type="InterPro" id="IPR054464">
    <property type="entry name" value="ULD_fung"/>
</dbReference>
<dbReference type="Proteomes" id="UP000294933">
    <property type="component" value="Unassembled WGS sequence"/>
</dbReference>
<evidence type="ECO:0000313" key="2">
    <source>
        <dbReference type="EMBL" id="TDL13180.1"/>
    </source>
</evidence>
<dbReference type="AlphaFoldDB" id="A0A4Y7PFN7"/>
<feature type="non-terminal residue" evidence="2">
    <location>
        <position position="231"/>
    </location>
</feature>
<evidence type="ECO:0000313" key="3">
    <source>
        <dbReference type="Proteomes" id="UP000294933"/>
    </source>
</evidence>
<keyword evidence="3" id="KW-1185">Reference proteome</keyword>
<name>A0A4Y7PFN7_9AGAM</name>
<evidence type="ECO:0000259" key="1">
    <source>
        <dbReference type="Pfam" id="PF22893"/>
    </source>
</evidence>
<sequence length="231" mass="25681">MTTHFDFVQRALDARGNTVYGPVGSGILFIDCTERRHILPSEFFATPQDFHRILTILFKHGAGGRYVARGNYNLSSPAWAGGQLRKLSDWSPFIGAASGMQLEMSVLIQRLFMPDDNIRKCPACKNVDSGAVPSQGRIRCSNCYVSYQVTEAFIEELSDEEVTTKSGNVKATGVSSWGNIAKFTNGRDYSDSSIDTLHDGRDEQAEEDEIRLLRRIDLALEKMPSGVLLHE</sequence>
<dbReference type="VEuPathDB" id="FungiDB:BD410DRAFT_810783"/>
<feature type="domain" description="Ubiquitin-like" evidence="1">
    <location>
        <begin position="26"/>
        <end position="109"/>
    </location>
</feature>
<dbReference type="EMBL" id="ML170886">
    <property type="protein sequence ID" value="TDL13180.1"/>
    <property type="molecule type" value="Genomic_DNA"/>
</dbReference>
<organism evidence="2 3">
    <name type="scientific">Rickenella mellea</name>
    <dbReference type="NCBI Taxonomy" id="50990"/>
    <lineage>
        <taxon>Eukaryota</taxon>
        <taxon>Fungi</taxon>
        <taxon>Dikarya</taxon>
        <taxon>Basidiomycota</taxon>
        <taxon>Agaricomycotina</taxon>
        <taxon>Agaricomycetes</taxon>
        <taxon>Hymenochaetales</taxon>
        <taxon>Rickenellaceae</taxon>
        <taxon>Rickenella</taxon>
    </lineage>
</organism>
<accession>A0A4Y7PFN7</accession>
<protein>
    <recommendedName>
        <fullName evidence="1">Ubiquitin-like domain-containing protein</fullName>
    </recommendedName>
</protein>